<organism evidence="2 3">
    <name type="scientific">Dendrothele bispora (strain CBS 962.96)</name>
    <dbReference type="NCBI Taxonomy" id="1314807"/>
    <lineage>
        <taxon>Eukaryota</taxon>
        <taxon>Fungi</taxon>
        <taxon>Dikarya</taxon>
        <taxon>Basidiomycota</taxon>
        <taxon>Agaricomycotina</taxon>
        <taxon>Agaricomycetes</taxon>
        <taxon>Agaricomycetidae</taxon>
        <taxon>Agaricales</taxon>
        <taxon>Agaricales incertae sedis</taxon>
        <taxon>Dendrothele</taxon>
    </lineage>
</organism>
<evidence type="ECO:0000313" key="2">
    <source>
        <dbReference type="EMBL" id="THU97721.1"/>
    </source>
</evidence>
<reference evidence="2 3" key="1">
    <citation type="journal article" date="2019" name="Nat. Ecol. Evol.">
        <title>Megaphylogeny resolves global patterns of mushroom evolution.</title>
        <authorList>
            <person name="Varga T."/>
            <person name="Krizsan K."/>
            <person name="Foldi C."/>
            <person name="Dima B."/>
            <person name="Sanchez-Garcia M."/>
            <person name="Sanchez-Ramirez S."/>
            <person name="Szollosi G.J."/>
            <person name="Szarkandi J.G."/>
            <person name="Papp V."/>
            <person name="Albert L."/>
            <person name="Andreopoulos W."/>
            <person name="Angelini C."/>
            <person name="Antonin V."/>
            <person name="Barry K.W."/>
            <person name="Bougher N.L."/>
            <person name="Buchanan P."/>
            <person name="Buyck B."/>
            <person name="Bense V."/>
            <person name="Catcheside P."/>
            <person name="Chovatia M."/>
            <person name="Cooper J."/>
            <person name="Damon W."/>
            <person name="Desjardin D."/>
            <person name="Finy P."/>
            <person name="Geml J."/>
            <person name="Haridas S."/>
            <person name="Hughes K."/>
            <person name="Justo A."/>
            <person name="Karasinski D."/>
            <person name="Kautmanova I."/>
            <person name="Kiss B."/>
            <person name="Kocsube S."/>
            <person name="Kotiranta H."/>
            <person name="LaButti K.M."/>
            <person name="Lechner B.E."/>
            <person name="Liimatainen K."/>
            <person name="Lipzen A."/>
            <person name="Lukacs Z."/>
            <person name="Mihaltcheva S."/>
            <person name="Morgado L.N."/>
            <person name="Niskanen T."/>
            <person name="Noordeloos M.E."/>
            <person name="Ohm R.A."/>
            <person name="Ortiz-Santana B."/>
            <person name="Ovrebo C."/>
            <person name="Racz N."/>
            <person name="Riley R."/>
            <person name="Savchenko A."/>
            <person name="Shiryaev A."/>
            <person name="Soop K."/>
            <person name="Spirin V."/>
            <person name="Szebenyi C."/>
            <person name="Tomsovsky M."/>
            <person name="Tulloss R.E."/>
            <person name="Uehling J."/>
            <person name="Grigoriev I.V."/>
            <person name="Vagvolgyi C."/>
            <person name="Papp T."/>
            <person name="Martin F.M."/>
            <person name="Miettinen O."/>
            <person name="Hibbett D.S."/>
            <person name="Nagy L.G."/>
        </authorList>
    </citation>
    <scope>NUCLEOTIDE SEQUENCE [LARGE SCALE GENOMIC DNA]</scope>
    <source>
        <strain evidence="2 3">CBS 962.96</strain>
    </source>
</reference>
<feature type="compositionally biased region" description="Polar residues" evidence="1">
    <location>
        <begin position="866"/>
        <end position="885"/>
    </location>
</feature>
<proteinExistence type="predicted"/>
<dbReference type="AlphaFoldDB" id="A0A4S8M6Q6"/>
<sequence length="885" mass="96508">MSMNQHTRQECAVEIAVAIVSQLSSLRELSRARMINRTFRDGVSLDLGSRIRSIVTGQYVSSEDYDGFRALLSRTDSVLMGKWAELLAGPSNSWSDIRKQQRLSPSLVLLVACPRDSMDEWREYLVNHQLLDCGFAETYVGRAVRSATCFSHQYMGGAVVVLESETRSSMSIVLAQKGSCNRRGINKSYVFDLHPAVTARGENVETGRESVSAMSTCAVECTGRWMSCNADIDLSRTLRTNVAVRRPKGGALPTQSSFAPESILDVTETKRKYEGMGFPVGLFYGTQVGKVECVPVPSIVPCKDQYSEWDLRYDVWLRCPVVAQHVLYWGDLSFERIRSSDSSSDTGYLLCTNDPSNENANENTTVYSVLKVMTLASYNVCCELLGVFPADFARFGYLAGNHLCRLRLKATSNDESRYMEMLGRLLTPDAVDNHRVWPSGLYLEGQFITIEVTVPKTVEFRNRGNLQELLAVTDLCDEKGQPRMVAETAAAFYHHGNIIAKTMGVGAQLEMNLAVTYDSRYMKVIMVESIETRTVGAKWYDTPPCRGPVGVPLFQIVDNVEGDETDEDDGPLPSESRNDSEESVCQSVLGTAGSDVPDSPTSVSLSSVSSATPDTNGLVASKLFREDSPASSRIEDTERERDENGTTILSPHGSVAPGQSCVNNFVGDLSNVVQSVVGPSTAFGPYGQEGPASWNWNVSGATRPWELDVTDPVVLKAMSRAATSAHLGVGAQGSAMGLASETTGGGYSNVAVGHPYVNDVATASLAQVGWTAGMGQNVVNRTMQDSCTVTPASFSSDRKQREGGKNRTASHSTASSSRVTKPEKAVNKSPPKKRVKRQPWAGEHQFVLKAVEYRFMPVNGEYSPSAPANFQGQSKSTSKDCNSYQ</sequence>
<keyword evidence="3" id="KW-1185">Reference proteome</keyword>
<dbReference type="Proteomes" id="UP000297245">
    <property type="component" value="Unassembled WGS sequence"/>
</dbReference>
<name>A0A4S8M6Q6_DENBC</name>
<evidence type="ECO:0000313" key="3">
    <source>
        <dbReference type="Proteomes" id="UP000297245"/>
    </source>
</evidence>
<feature type="region of interest" description="Disordered" evidence="1">
    <location>
        <begin position="861"/>
        <end position="885"/>
    </location>
</feature>
<feature type="compositionally biased region" description="Basic and acidic residues" evidence="1">
    <location>
        <begin position="623"/>
        <end position="644"/>
    </location>
</feature>
<feature type="compositionally biased region" description="Low complexity" evidence="1">
    <location>
        <begin position="594"/>
        <end position="615"/>
    </location>
</feature>
<feature type="region of interest" description="Disordered" evidence="1">
    <location>
        <begin position="562"/>
        <end position="654"/>
    </location>
</feature>
<gene>
    <name evidence="2" type="ORF">K435DRAFT_796312</name>
</gene>
<protein>
    <submittedName>
        <fullName evidence="2">Uncharacterized protein</fullName>
    </submittedName>
</protein>
<feature type="compositionally biased region" description="Low complexity" evidence="1">
    <location>
        <begin position="807"/>
        <end position="818"/>
    </location>
</feature>
<dbReference type="EMBL" id="ML179150">
    <property type="protein sequence ID" value="THU97721.1"/>
    <property type="molecule type" value="Genomic_DNA"/>
</dbReference>
<feature type="compositionally biased region" description="Basic and acidic residues" evidence="1">
    <location>
        <begin position="796"/>
        <end position="805"/>
    </location>
</feature>
<evidence type="ECO:0000256" key="1">
    <source>
        <dbReference type="SAM" id="MobiDB-lite"/>
    </source>
</evidence>
<accession>A0A4S8M6Q6</accession>
<feature type="region of interest" description="Disordered" evidence="1">
    <location>
        <begin position="789"/>
        <end position="840"/>
    </location>
</feature>